<dbReference type="AlphaFoldDB" id="A0AAV4AGA3"/>
<keyword evidence="3" id="KW-1185">Reference proteome</keyword>
<evidence type="ECO:0000256" key="1">
    <source>
        <dbReference type="SAM" id="MobiDB-lite"/>
    </source>
</evidence>
<dbReference type="Proteomes" id="UP000735302">
    <property type="component" value="Unassembled WGS sequence"/>
</dbReference>
<feature type="region of interest" description="Disordered" evidence="1">
    <location>
        <begin position="30"/>
        <end position="55"/>
    </location>
</feature>
<dbReference type="EMBL" id="BLXT01003782">
    <property type="protein sequence ID" value="GFO06694.1"/>
    <property type="molecule type" value="Genomic_DNA"/>
</dbReference>
<protein>
    <submittedName>
        <fullName evidence="2">Uncharacterized protein</fullName>
    </submittedName>
</protein>
<gene>
    <name evidence="2" type="ORF">PoB_003319900</name>
</gene>
<evidence type="ECO:0000313" key="3">
    <source>
        <dbReference type="Proteomes" id="UP000735302"/>
    </source>
</evidence>
<accession>A0AAV4AGA3</accession>
<proteinExistence type="predicted"/>
<comment type="caution">
    <text evidence="2">The sequence shown here is derived from an EMBL/GenBank/DDBJ whole genome shotgun (WGS) entry which is preliminary data.</text>
</comment>
<sequence length="105" mass="12057">MLVRQKKMNKLLEDFKEPSPQQLYSKLQTEQTVSRLTASPKHSTQAKPKTVVAPTSTQAKPRFVDLSNLRKLHLGLLTPIHLVHQCEPSLHFPLLWSSKPTHQRE</sequence>
<reference evidence="2 3" key="1">
    <citation type="journal article" date="2021" name="Elife">
        <title>Chloroplast acquisition without the gene transfer in kleptoplastic sea slugs, Plakobranchus ocellatus.</title>
        <authorList>
            <person name="Maeda T."/>
            <person name="Takahashi S."/>
            <person name="Yoshida T."/>
            <person name="Shimamura S."/>
            <person name="Takaki Y."/>
            <person name="Nagai Y."/>
            <person name="Toyoda A."/>
            <person name="Suzuki Y."/>
            <person name="Arimoto A."/>
            <person name="Ishii H."/>
            <person name="Satoh N."/>
            <person name="Nishiyama T."/>
            <person name="Hasebe M."/>
            <person name="Maruyama T."/>
            <person name="Minagawa J."/>
            <person name="Obokata J."/>
            <person name="Shigenobu S."/>
        </authorList>
    </citation>
    <scope>NUCLEOTIDE SEQUENCE [LARGE SCALE GENOMIC DNA]</scope>
</reference>
<evidence type="ECO:0000313" key="2">
    <source>
        <dbReference type="EMBL" id="GFO06694.1"/>
    </source>
</evidence>
<name>A0AAV4AGA3_9GAST</name>
<organism evidence="2 3">
    <name type="scientific">Plakobranchus ocellatus</name>
    <dbReference type="NCBI Taxonomy" id="259542"/>
    <lineage>
        <taxon>Eukaryota</taxon>
        <taxon>Metazoa</taxon>
        <taxon>Spiralia</taxon>
        <taxon>Lophotrochozoa</taxon>
        <taxon>Mollusca</taxon>
        <taxon>Gastropoda</taxon>
        <taxon>Heterobranchia</taxon>
        <taxon>Euthyneura</taxon>
        <taxon>Panpulmonata</taxon>
        <taxon>Sacoglossa</taxon>
        <taxon>Placobranchoidea</taxon>
        <taxon>Plakobranchidae</taxon>
        <taxon>Plakobranchus</taxon>
    </lineage>
</organism>